<sequence length="409" mass="43442">MRFLHTSDWHLGRSFHQVGLLGAQVRVLDHLVEVVRSEKVDAVLVSGDVYDRALPSPETVAALGEALVRLVDAGAQVVLSSGNHDSAIRLGFAAGLLERSGLHIRSSVTDIGRPVLVGDVAVHALPYLEPAATADALGASARTHAGVLGAAMERVRADLAGRGGPSVVMAHAFVTGGATSDSERDIAVGGVGAVHPDTFAGASYAALGHLHGRQEVAPGVRYSGSPVAMSFSEWRHTKGSWLVDLAADGTSRVEFVEAPVERPLRLLRGDLEDLLRDRAHDDAEGAWVQATLTDAARPRAAMERLRTRFPHALVLQWQPQGAAVDLTSYAARVGRPRQDLDLCCDFVGHVRDGRAADDEERLLLRDALEASRAARAQHVDELGAVLPGLEDLRRPGGGGRDGEREDGVA</sequence>
<evidence type="ECO:0000256" key="1">
    <source>
        <dbReference type="ARBA" id="ARBA00010555"/>
    </source>
</evidence>
<evidence type="ECO:0000313" key="11">
    <source>
        <dbReference type="EMBL" id="TQJ10423.1"/>
    </source>
</evidence>
<dbReference type="InterPro" id="IPR041796">
    <property type="entry name" value="Mre11_N"/>
</dbReference>
<protein>
    <recommendedName>
        <fullName evidence="3 7">Nuclease SbcCD subunit D</fullName>
    </recommendedName>
</protein>
<dbReference type="InterPro" id="IPR004843">
    <property type="entry name" value="Calcineurin-like_PHP"/>
</dbReference>
<dbReference type="NCBIfam" id="TIGR00619">
    <property type="entry name" value="sbcd"/>
    <property type="match status" value="1"/>
</dbReference>
<dbReference type="InterPro" id="IPR029052">
    <property type="entry name" value="Metallo-depent_PP-like"/>
</dbReference>
<evidence type="ECO:0000313" key="12">
    <source>
        <dbReference type="Proteomes" id="UP000317893"/>
    </source>
</evidence>
<dbReference type="GO" id="GO:0006260">
    <property type="term" value="P:DNA replication"/>
    <property type="evidence" value="ECO:0007669"/>
    <property type="project" value="UniProtKB-KW"/>
</dbReference>
<comment type="function">
    <text evidence="7">SbcCD cleaves DNA hairpin structures. These structures can inhibit DNA replication and are intermediates in certain DNA recombination reactions. The complex acts as a 3'-&gt;5' double strand exonuclease that can open hairpins. It also has a 5' single-strand endonuclease activity.</text>
</comment>
<organism evidence="11 12">
    <name type="scientific">Lapillicoccus jejuensis</name>
    <dbReference type="NCBI Taxonomy" id="402171"/>
    <lineage>
        <taxon>Bacteria</taxon>
        <taxon>Bacillati</taxon>
        <taxon>Actinomycetota</taxon>
        <taxon>Actinomycetes</taxon>
        <taxon>Micrococcales</taxon>
        <taxon>Intrasporangiaceae</taxon>
        <taxon>Lapillicoccus</taxon>
    </lineage>
</organism>
<keyword evidence="7" id="KW-0255">Endonuclease</keyword>
<dbReference type="Pfam" id="PF12320">
    <property type="entry name" value="SbcD_C"/>
    <property type="match status" value="1"/>
</dbReference>
<keyword evidence="6 7" id="KW-0269">Exonuclease</keyword>
<name>A0A542E4Z8_9MICO</name>
<evidence type="ECO:0000256" key="4">
    <source>
        <dbReference type="ARBA" id="ARBA00022722"/>
    </source>
</evidence>
<dbReference type="Gene3D" id="3.60.21.10">
    <property type="match status" value="1"/>
</dbReference>
<feature type="compositionally biased region" description="Basic and acidic residues" evidence="8">
    <location>
        <begin position="390"/>
        <end position="409"/>
    </location>
</feature>
<reference evidence="11 12" key="1">
    <citation type="submission" date="2019-06" db="EMBL/GenBank/DDBJ databases">
        <title>Sequencing the genomes of 1000 actinobacteria strains.</title>
        <authorList>
            <person name="Klenk H.-P."/>
        </authorList>
    </citation>
    <scope>NUCLEOTIDE SEQUENCE [LARGE SCALE GENOMIC DNA]</scope>
    <source>
        <strain evidence="11 12">DSM 18607</strain>
    </source>
</reference>
<dbReference type="EMBL" id="VFMN01000001">
    <property type="protein sequence ID" value="TQJ10423.1"/>
    <property type="molecule type" value="Genomic_DNA"/>
</dbReference>
<keyword evidence="7" id="KW-0233">DNA recombination</keyword>
<accession>A0A542E4Z8</accession>
<feature type="domain" description="Nuclease SbcCD subunit D C-terminal" evidence="10">
    <location>
        <begin position="261"/>
        <end position="314"/>
    </location>
</feature>
<dbReference type="Pfam" id="PF00149">
    <property type="entry name" value="Metallophos"/>
    <property type="match status" value="1"/>
</dbReference>
<evidence type="ECO:0000256" key="5">
    <source>
        <dbReference type="ARBA" id="ARBA00022801"/>
    </source>
</evidence>
<dbReference type="GO" id="GO:0008408">
    <property type="term" value="F:3'-5' exonuclease activity"/>
    <property type="evidence" value="ECO:0007669"/>
    <property type="project" value="InterPro"/>
</dbReference>
<evidence type="ECO:0000256" key="2">
    <source>
        <dbReference type="ARBA" id="ARBA00011322"/>
    </source>
</evidence>
<dbReference type="PANTHER" id="PTHR30337">
    <property type="entry name" value="COMPONENT OF ATP-DEPENDENT DSDNA EXONUCLEASE"/>
    <property type="match status" value="1"/>
</dbReference>
<feature type="region of interest" description="Disordered" evidence="8">
    <location>
        <begin position="389"/>
        <end position="409"/>
    </location>
</feature>
<dbReference type="GO" id="GO:0006310">
    <property type="term" value="P:DNA recombination"/>
    <property type="evidence" value="ECO:0007669"/>
    <property type="project" value="UniProtKB-KW"/>
</dbReference>
<dbReference type="PANTHER" id="PTHR30337:SF0">
    <property type="entry name" value="NUCLEASE SBCCD SUBUNIT D"/>
    <property type="match status" value="1"/>
</dbReference>
<comment type="similarity">
    <text evidence="1 7">Belongs to the SbcD family.</text>
</comment>
<evidence type="ECO:0000259" key="10">
    <source>
        <dbReference type="Pfam" id="PF12320"/>
    </source>
</evidence>
<evidence type="ECO:0000259" key="9">
    <source>
        <dbReference type="Pfam" id="PF00149"/>
    </source>
</evidence>
<comment type="subunit">
    <text evidence="2 7">Heterodimer of SbcC and SbcD.</text>
</comment>
<proteinExistence type="inferred from homology"/>
<keyword evidence="5 7" id="KW-0378">Hydrolase</keyword>
<feature type="domain" description="Calcineurin-like phosphoesterase" evidence="9">
    <location>
        <begin position="1"/>
        <end position="92"/>
    </location>
</feature>
<dbReference type="AlphaFoldDB" id="A0A542E4Z8"/>
<keyword evidence="4 7" id="KW-0540">Nuclease</keyword>
<dbReference type="GO" id="GO:0004519">
    <property type="term" value="F:endonuclease activity"/>
    <property type="evidence" value="ECO:0007669"/>
    <property type="project" value="UniProtKB-KW"/>
</dbReference>
<evidence type="ECO:0000256" key="6">
    <source>
        <dbReference type="ARBA" id="ARBA00022839"/>
    </source>
</evidence>
<dbReference type="InterPro" id="IPR004593">
    <property type="entry name" value="SbcD"/>
</dbReference>
<dbReference type="OrthoDB" id="9773856at2"/>
<dbReference type="CDD" id="cd00840">
    <property type="entry name" value="MPP_Mre11_N"/>
    <property type="match status" value="1"/>
</dbReference>
<gene>
    <name evidence="7" type="primary">sbcD</name>
    <name evidence="11" type="ORF">FB458_3545</name>
</gene>
<keyword evidence="12" id="KW-1185">Reference proteome</keyword>
<dbReference type="Proteomes" id="UP000317893">
    <property type="component" value="Unassembled WGS sequence"/>
</dbReference>
<dbReference type="RefSeq" id="WP_141849648.1">
    <property type="nucleotide sequence ID" value="NZ_BAAAPR010000012.1"/>
</dbReference>
<keyword evidence="7" id="KW-0235">DNA replication</keyword>
<dbReference type="InterPro" id="IPR050535">
    <property type="entry name" value="DNA_Repair-Maintenance_Comp"/>
</dbReference>
<evidence type="ECO:0000256" key="3">
    <source>
        <dbReference type="ARBA" id="ARBA00013365"/>
    </source>
</evidence>
<evidence type="ECO:0000256" key="8">
    <source>
        <dbReference type="SAM" id="MobiDB-lite"/>
    </source>
</evidence>
<evidence type="ECO:0000256" key="7">
    <source>
        <dbReference type="RuleBase" id="RU363069"/>
    </source>
</evidence>
<comment type="caution">
    <text evidence="11">The sequence shown here is derived from an EMBL/GenBank/DDBJ whole genome shotgun (WGS) entry which is preliminary data.</text>
</comment>
<dbReference type="SUPFAM" id="SSF56300">
    <property type="entry name" value="Metallo-dependent phosphatases"/>
    <property type="match status" value="1"/>
</dbReference>
<dbReference type="InterPro" id="IPR026843">
    <property type="entry name" value="SbcD_C"/>
</dbReference>